<gene>
    <name evidence="2" type="ORF">GXN74_04945</name>
</gene>
<dbReference type="InterPro" id="IPR051922">
    <property type="entry name" value="Bact_Sporulation_Assoc"/>
</dbReference>
<evidence type="ECO:0000313" key="2">
    <source>
        <dbReference type="EMBL" id="NDL67095.1"/>
    </source>
</evidence>
<evidence type="ECO:0000313" key="3">
    <source>
        <dbReference type="Proteomes" id="UP000461585"/>
    </source>
</evidence>
<dbReference type="PANTHER" id="PTHR30032:SF4">
    <property type="entry name" value="AMIDASE ENHANCER"/>
    <property type="match status" value="1"/>
</dbReference>
<dbReference type="InterPro" id="IPR013693">
    <property type="entry name" value="SpoIID/LytB_N"/>
</dbReference>
<name>A0A7X5HUW6_9FIRM</name>
<dbReference type="AlphaFoldDB" id="A0A7X5HUW6"/>
<proteinExistence type="predicted"/>
<reference evidence="2 3" key="1">
    <citation type="submission" date="2020-01" db="EMBL/GenBank/DDBJ databases">
        <title>Anaeroalcalibacter tamaniensis gen. nov., sp. nov., moderately halophilic strictly anaerobic fermenter bacterium from mud volcano of Taman peninsula.</title>
        <authorList>
            <person name="Frolova A."/>
            <person name="Merkel A.Y."/>
            <person name="Slobodkin A.I."/>
        </authorList>
    </citation>
    <scope>NUCLEOTIDE SEQUENCE [LARGE SCALE GENOMIC DNA]</scope>
    <source>
        <strain evidence="2 3">F-3ap</strain>
    </source>
</reference>
<dbReference type="EMBL" id="JAAEEH010000010">
    <property type="protein sequence ID" value="NDL67095.1"/>
    <property type="molecule type" value="Genomic_DNA"/>
</dbReference>
<dbReference type="PANTHER" id="PTHR30032">
    <property type="entry name" value="N-ACETYLMURAMOYL-L-ALANINE AMIDASE-RELATED"/>
    <property type="match status" value="1"/>
</dbReference>
<protein>
    <submittedName>
        <fullName evidence="2">SpoIID/LytB domain-containing protein</fullName>
    </submittedName>
</protein>
<accession>A0A7X5HUW6</accession>
<dbReference type="InterPro" id="IPR013486">
    <property type="entry name" value="SpoIID/LytB"/>
</dbReference>
<keyword evidence="3" id="KW-1185">Reference proteome</keyword>
<comment type="caution">
    <text evidence="2">The sequence shown here is derived from an EMBL/GenBank/DDBJ whole genome shotgun (WGS) entry which is preliminary data.</text>
</comment>
<feature type="domain" description="Sporulation stage II protein D amidase enhancer LytB N-terminal" evidence="1">
    <location>
        <begin position="203"/>
        <end position="295"/>
    </location>
</feature>
<evidence type="ECO:0000259" key="1">
    <source>
        <dbReference type="Pfam" id="PF08486"/>
    </source>
</evidence>
<dbReference type="NCBIfam" id="TIGR02669">
    <property type="entry name" value="SpoIID_LytB"/>
    <property type="match status" value="1"/>
</dbReference>
<dbReference type="Pfam" id="PF08486">
    <property type="entry name" value="SpoIID"/>
    <property type="match status" value="1"/>
</dbReference>
<organism evidence="2 3">
    <name type="scientific">Anaerotalea alkaliphila</name>
    <dbReference type="NCBI Taxonomy" id="2662126"/>
    <lineage>
        <taxon>Bacteria</taxon>
        <taxon>Bacillati</taxon>
        <taxon>Bacillota</taxon>
        <taxon>Clostridia</taxon>
        <taxon>Eubacteriales</taxon>
        <taxon>Anaerotalea</taxon>
    </lineage>
</organism>
<dbReference type="Proteomes" id="UP000461585">
    <property type="component" value="Unassembled WGS sequence"/>
</dbReference>
<dbReference type="RefSeq" id="WP_162369824.1">
    <property type="nucleotide sequence ID" value="NZ_JAAEEH010000010.1"/>
</dbReference>
<dbReference type="GO" id="GO:0030435">
    <property type="term" value="P:sporulation resulting in formation of a cellular spore"/>
    <property type="evidence" value="ECO:0007669"/>
    <property type="project" value="InterPro"/>
</dbReference>
<dbReference type="GO" id="GO:0030288">
    <property type="term" value="C:outer membrane-bounded periplasmic space"/>
    <property type="evidence" value="ECO:0007669"/>
    <property type="project" value="TreeGrafter"/>
</dbReference>
<sequence length="521" mass="57115">MDRKRWMMMVGVVLLAVLLLWGSVSARAYSTEGKTIRIGLGAYDGIREFRLGNTRLVAGAKEGGVLREVLDVESPSGFRISAPVQEDRVLSQVSYPNLAALEAECAALEELGLVPQVFLESAGTFRIRLETLPGEEAADYGFEPFPELAEGILLEREGGRPLVFGGAVLEPVFWTLDGEGGVPLLQLGNRKYRGTLEVLRSGANLTVVNVLDLEEYLYSVLPSEMPASWPLEALKAQAVAARNYAVYYTEVARKYPTRPFDLDDSTTSQVYLGYGNEHPNARRAVDETMNKLLYYENAVIIANYFSSSGGHTEHSENVWSASVPYLRGVPDLYDLYTLRNPWTVTLTYGQIREALAKRDVDVGAVLDVQVDGVSDAGRAMQLKVIGEKDSHILSKETMRIWLGLDSRKFTIVKPEDEPRSHYAVVRGNGETQIVAQADIHIQRASGSPVPLDGDRGQLVVVGATNIRNYPLMEGGAETVTFAGLGYGHGVGLSQSGARGMALEGHPYDEILAYYFTGTQVR</sequence>